<feature type="compositionally biased region" description="Low complexity" evidence="2">
    <location>
        <begin position="40"/>
        <end position="52"/>
    </location>
</feature>
<reference evidence="5 6" key="1">
    <citation type="journal article" date="2019" name="Nat. Microbiol.">
        <title>Mediterranean grassland soil C-N compound turnover is dependent on rainfall and depth, and is mediated by genomically divergent microorganisms.</title>
        <authorList>
            <person name="Diamond S."/>
            <person name="Andeer P.F."/>
            <person name="Li Z."/>
            <person name="Crits-Christoph A."/>
            <person name="Burstein D."/>
            <person name="Anantharaman K."/>
            <person name="Lane K.R."/>
            <person name="Thomas B.C."/>
            <person name="Pan C."/>
            <person name="Northen T.R."/>
            <person name="Banfield J.F."/>
        </authorList>
    </citation>
    <scope>NUCLEOTIDE SEQUENCE [LARGE SCALE GENOMIC DNA]</scope>
    <source>
        <strain evidence="5">NP_6</strain>
    </source>
</reference>
<dbReference type="InterPro" id="IPR011055">
    <property type="entry name" value="Dup_hybrid_motif"/>
</dbReference>
<dbReference type="InterPro" id="IPR016047">
    <property type="entry name" value="M23ase_b-sheet_dom"/>
</dbReference>
<feature type="region of interest" description="Disordered" evidence="2">
    <location>
        <begin position="30"/>
        <end position="67"/>
    </location>
</feature>
<feature type="domain" description="M23ase beta-sheet core" evidence="3">
    <location>
        <begin position="310"/>
        <end position="404"/>
    </location>
</feature>
<dbReference type="Gene3D" id="6.10.250.3150">
    <property type="match status" value="1"/>
</dbReference>
<dbReference type="PANTHER" id="PTHR21666:SF289">
    <property type="entry name" value="L-ALA--D-GLU ENDOPEPTIDASE"/>
    <property type="match status" value="1"/>
</dbReference>
<comment type="caution">
    <text evidence="5">The sequence shown here is derived from an EMBL/GenBank/DDBJ whole genome shotgun (WGS) entry which is preliminary data.</text>
</comment>
<dbReference type="SUPFAM" id="SSF51261">
    <property type="entry name" value="Duplicated hybrid motif"/>
    <property type="match status" value="1"/>
</dbReference>
<name>A0A537J6M0_9BACT</name>
<sequence>MRERARCLWSGLIPAAAALILILTAAGASPPLPSPERRASPQQAASGPASSGFVRMAAPSSPSTTFSRIQEQLATRRLRLAEVLAREHRALAQFSGAQERLERALVQLRRTRRSLAGTQQAVLRASRTLEAVTTRLSTHEGLMGDRLRAFYEEGPLGYVDVLLGAADFRDLMTRSYLVARIVESDLALYHRVARERQQRDEVRATLVARRERLSAEQERWIASRAETARLAVDRRQLLDRVRAERRSQEAAIRELEAESARIMAIIRRAGGGRHLGPVLTLRTGLLWPVSGRISSGYGWRTHPIFHTREFHTGIDIAVPYGTPIQAALDGDVIFDGWMRGYGMLVILDHGNGLSTTYSHLSAALVRTGRHVKRGDIIARIGSTGWSTGPHLFFEVRMDGQPMNPLGD</sequence>
<gene>
    <name evidence="5" type="ORF">E6H03_10700</name>
</gene>
<dbReference type="Pfam" id="PF01551">
    <property type="entry name" value="Peptidase_M23"/>
    <property type="match status" value="1"/>
</dbReference>
<keyword evidence="1" id="KW-0732">Signal</keyword>
<dbReference type="FunFam" id="2.70.70.10:FF:000006">
    <property type="entry name" value="M23 family peptidase"/>
    <property type="match status" value="1"/>
</dbReference>
<evidence type="ECO:0000313" key="5">
    <source>
        <dbReference type="EMBL" id="TMI79201.1"/>
    </source>
</evidence>
<accession>A0A537J6M0</accession>
<dbReference type="InterPro" id="IPR050570">
    <property type="entry name" value="Cell_wall_metabolism_enzyme"/>
</dbReference>
<organism evidence="5 6">
    <name type="scientific">Candidatus Segetimicrobium genomatis</name>
    <dbReference type="NCBI Taxonomy" id="2569760"/>
    <lineage>
        <taxon>Bacteria</taxon>
        <taxon>Bacillati</taxon>
        <taxon>Candidatus Sysuimicrobiota</taxon>
        <taxon>Candidatus Sysuimicrobiia</taxon>
        <taxon>Candidatus Sysuimicrobiales</taxon>
        <taxon>Candidatus Segetimicrobiaceae</taxon>
        <taxon>Candidatus Segetimicrobium</taxon>
    </lineage>
</organism>
<feature type="domain" description="Peptidoglycan hydrolase PcsB coiled-coil" evidence="4">
    <location>
        <begin position="132"/>
        <end position="191"/>
    </location>
</feature>
<evidence type="ECO:0000256" key="2">
    <source>
        <dbReference type="SAM" id="MobiDB-lite"/>
    </source>
</evidence>
<dbReference type="PANTHER" id="PTHR21666">
    <property type="entry name" value="PEPTIDASE-RELATED"/>
    <property type="match status" value="1"/>
</dbReference>
<dbReference type="AlphaFoldDB" id="A0A537J6M0"/>
<dbReference type="CDD" id="cd12797">
    <property type="entry name" value="M23_peptidase"/>
    <property type="match status" value="1"/>
</dbReference>
<dbReference type="Gene3D" id="2.70.70.10">
    <property type="entry name" value="Glucose Permease (Domain IIA)"/>
    <property type="match status" value="1"/>
</dbReference>
<evidence type="ECO:0000259" key="3">
    <source>
        <dbReference type="Pfam" id="PF01551"/>
    </source>
</evidence>
<evidence type="ECO:0000256" key="1">
    <source>
        <dbReference type="ARBA" id="ARBA00022729"/>
    </source>
</evidence>
<dbReference type="Proteomes" id="UP000318093">
    <property type="component" value="Unassembled WGS sequence"/>
</dbReference>
<dbReference type="GO" id="GO:0004222">
    <property type="term" value="F:metalloendopeptidase activity"/>
    <property type="evidence" value="ECO:0007669"/>
    <property type="project" value="TreeGrafter"/>
</dbReference>
<dbReference type="Pfam" id="PF24568">
    <property type="entry name" value="CC_PcsB"/>
    <property type="match status" value="1"/>
</dbReference>
<proteinExistence type="predicted"/>
<evidence type="ECO:0000259" key="4">
    <source>
        <dbReference type="Pfam" id="PF24568"/>
    </source>
</evidence>
<dbReference type="InterPro" id="IPR057309">
    <property type="entry name" value="PcsB_CC"/>
</dbReference>
<evidence type="ECO:0000313" key="6">
    <source>
        <dbReference type="Proteomes" id="UP000318093"/>
    </source>
</evidence>
<dbReference type="EMBL" id="VBAN01000347">
    <property type="protein sequence ID" value="TMI79201.1"/>
    <property type="molecule type" value="Genomic_DNA"/>
</dbReference>
<protein>
    <submittedName>
        <fullName evidence="5">Peptidase M23</fullName>
    </submittedName>
</protein>